<comment type="caution">
    <text evidence="1">The sequence shown here is derived from an EMBL/GenBank/DDBJ whole genome shotgun (WGS) entry which is preliminary data.</text>
</comment>
<dbReference type="EMBL" id="QJKJ01011739">
    <property type="protein sequence ID" value="RDX70354.1"/>
    <property type="molecule type" value="Genomic_DNA"/>
</dbReference>
<feature type="non-terminal residue" evidence="1">
    <location>
        <position position="1"/>
    </location>
</feature>
<gene>
    <name evidence="1" type="ORF">CR513_50412</name>
</gene>
<reference evidence="1" key="1">
    <citation type="submission" date="2018-05" db="EMBL/GenBank/DDBJ databases">
        <title>Draft genome of Mucuna pruriens seed.</title>
        <authorList>
            <person name="Nnadi N.E."/>
            <person name="Vos R."/>
            <person name="Hasami M.H."/>
            <person name="Devisetty U.K."/>
            <person name="Aguiy J.C."/>
        </authorList>
    </citation>
    <scope>NUCLEOTIDE SEQUENCE [LARGE SCALE GENOMIC DNA]</scope>
    <source>
        <strain evidence="1">JCA_2017</strain>
    </source>
</reference>
<dbReference type="Proteomes" id="UP000257109">
    <property type="component" value="Unassembled WGS sequence"/>
</dbReference>
<accession>A0A371EWH8</accession>
<keyword evidence="2" id="KW-1185">Reference proteome</keyword>
<evidence type="ECO:0000313" key="2">
    <source>
        <dbReference type="Proteomes" id="UP000257109"/>
    </source>
</evidence>
<protein>
    <submittedName>
        <fullName evidence="1">Uncharacterized protein</fullName>
    </submittedName>
</protein>
<dbReference type="AlphaFoldDB" id="A0A371EWH8"/>
<sequence>MASSYAKLYDKYKGTFLLTMAQDGNNNIFLLPLHLSRTSINKECLQTGGNWVGTKLDNYNQLHKESSKIDQISKEEWTKAWDVERYWGHMTTDLAESVNSKIKGTRNLPITSMVQATYFRFLSFSENLTIIVEIRIYAKGKVHVECQLGLGQSRSWMEAAPTWSWTGMDLSRKRRLGWSRTWTKSDSTRTRLNVNGVLLQKDKVIQKVN</sequence>
<proteinExistence type="predicted"/>
<evidence type="ECO:0000313" key="1">
    <source>
        <dbReference type="EMBL" id="RDX70354.1"/>
    </source>
</evidence>
<organism evidence="1 2">
    <name type="scientific">Mucuna pruriens</name>
    <name type="common">Velvet bean</name>
    <name type="synonym">Dolichos pruriens</name>
    <dbReference type="NCBI Taxonomy" id="157652"/>
    <lineage>
        <taxon>Eukaryota</taxon>
        <taxon>Viridiplantae</taxon>
        <taxon>Streptophyta</taxon>
        <taxon>Embryophyta</taxon>
        <taxon>Tracheophyta</taxon>
        <taxon>Spermatophyta</taxon>
        <taxon>Magnoliopsida</taxon>
        <taxon>eudicotyledons</taxon>
        <taxon>Gunneridae</taxon>
        <taxon>Pentapetalae</taxon>
        <taxon>rosids</taxon>
        <taxon>fabids</taxon>
        <taxon>Fabales</taxon>
        <taxon>Fabaceae</taxon>
        <taxon>Papilionoideae</taxon>
        <taxon>50 kb inversion clade</taxon>
        <taxon>NPAAA clade</taxon>
        <taxon>indigoferoid/millettioid clade</taxon>
        <taxon>Phaseoleae</taxon>
        <taxon>Mucuna</taxon>
    </lineage>
</organism>
<name>A0A371EWH8_MUCPR</name>
<dbReference type="OrthoDB" id="1415334at2759"/>